<dbReference type="EMBL" id="PJNH01000001">
    <property type="protein sequence ID" value="PKR79187.1"/>
    <property type="molecule type" value="Genomic_DNA"/>
</dbReference>
<gene>
    <name evidence="1" type="ORF">CEY16_05420</name>
</gene>
<accession>A0A2I0QXY1</accession>
<sequence>MLDEINEALIADELINEKCAGQIKFYEYPETSSLTDTHIIIDPLDPPKPSDYASNQWLMEDFIFQIEVWSKNKTDRDVVSKRIQSIMWTLNFGNSGGGLDEYDRDYKIFRDARRYRGKKYVI</sequence>
<protein>
    <recommendedName>
        <fullName evidence="3">DUF3168 domain-containing protein</fullName>
    </recommendedName>
</protein>
<dbReference type="AlphaFoldDB" id="A0A2I0QXY1"/>
<evidence type="ECO:0000313" key="2">
    <source>
        <dbReference type="Proteomes" id="UP000243524"/>
    </source>
</evidence>
<proteinExistence type="predicted"/>
<reference evidence="1 2" key="1">
    <citation type="submission" date="2017-06" db="EMBL/GenBank/DDBJ databases">
        <title>the draft geome sequence of Illustriluteabacillus marina B3227.</title>
        <authorList>
            <person name="He R.-H."/>
            <person name="Du Z.-J."/>
        </authorList>
    </citation>
    <scope>NUCLEOTIDE SEQUENCE [LARGE SCALE GENOMIC DNA]</scope>
    <source>
        <strain evidence="1 2">B3227</strain>
    </source>
</reference>
<keyword evidence="2" id="KW-1185">Reference proteome</keyword>
<name>A0A2I0QXY1_9BACI</name>
<organism evidence="1 2">
    <name type="scientific">Halalkalibacillus sediminis</name>
    <dbReference type="NCBI Taxonomy" id="2018042"/>
    <lineage>
        <taxon>Bacteria</taxon>
        <taxon>Bacillati</taxon>
        <taxon>Bacillota</taxon>
        <taxon>Bacilli</taxon>
        <taxon>Bacillales</taxon>
        <taxon>Bacillaceae</taxon>
        <taxon>Halalkalibacillus</taxon>
    </lineage>
</organism>
<dbReference type="Proteomes" id="UP000243524">
    <property type="component" value="Unassembled WGS sequence"/>
</dbReference>
<evidence type="ECO:0000313" key="1">
    <source>
        <dbReference type="EMBL" id="PKR79187.1"/>
    </source>
</evidence>
<dbReference type="RefSeq" id="WP_101330931.1">
    <property type="nucleotide sequence ID" value="NZ_PJNH01000001.1"/>
</dbReference>
<comment type="caution">
    <text evidence="1">The sequence shown here is derived from an EMBL/GenBank/DDBJ whole genome shotgun (WGS) entry which is preliminary data.</text>
</comment>
<evidence type="ECO:0008006" key="3">
    <source>
        <dbReference type="Google" id="ProtNLM"/>
    </source>
</evidence>
<dbReference type="OrthoDB" id="2168818at2"/>